<dbReference type="PANTHER" id="PTHR11956">
    <property type="entry name" value="ARGINYL-TRNA SYNTHETASE"/>
    <property type="match status" value="1"/>
</dbReference>
<reference evidence="12" key="1">
    <citation type="submission" date="2020-11" db="EMBL/GenBank/DDBJ databases">
        <authorList>
            <consortium name="DOE Joint Genome Institute"/>
            <person name="Ahrendt S."/>
            <person name="Riley R."/>
            <person name="Andreopoulos W."/>
            <person name="Labutti K."/>
            <person name="Pangilinan J."/>
            <person name="Ruiz-Duenas F.J."/>
            <person name="Barrasa J.M."/>
            <person name="Sanchez-Garcia M."/>
            <person name="Camarero S."/>
            <person name="Miyauchi S."/>
            <person name="Serrano A."/>
            <person name="Linde D."/>
            <person name="Babiker R."/>
            <person name="Drula E."/>
            <person name="Ayuso-Fernandez I."/>
            <person name="Pacheco R."/>
            <person name="Padilla G."/>
            <person name="Ferreira P."/>
            <person name="Barriuso J."/>
            <person name="Kellner H."/>
            <person name="Castanera R."/>
            <person name="Alfaro M."/>
            <person name="Ramirez L."/>
            <person name="Pisabarro A.G."/>
            <person name="Kuo A."/>
            <person name="Tritt A."/>
            <person name="Lipzen A."/>
            <person name="He G."/>
            <person name="Yan M."/>
            <person name="Ng V."/>
            <person name="Cullen D."/>
            <person name="Martin F."/>
            <person name="Rosso M.-N."/>
            <person name="Henrissat B."/>
            <person name="Hibbett D."/>
            <person name="Martinez A.T."/>
            <person name="Grigoriev I.V."/>
        </authorList>
    </citation>
    <scope>NUCLEOTIDE SEQUENCE</scope>
    <source>
        <strain evidence="12">MF-IS2</strain>
    </source>
</reference>
<dbReference type="GO" id="GO:0005524">
    <property type="term" value="F:ATP binding"/>
    <property type="evidence" value="ECO:0007669"/>
    <property type="project" value="UniProtKB-KW"/>
</dbReference>
<protein>
    <recommendedName>
        <fullName evidence="2">arginine--tRNA ligase</fullName>
        <ecNumber evidence="2">6.1.1.19</ecNumber>
    </recommendedName>
</protein>
<dbReference type="EMBL" id="MU151266">
    <property type="protein sequence ID" value="KAF9446045.1"/>
    <property type="molecule type" value="Genomic_DNA"/>
</dbReference>
<comment type="caution">
    <text evidence="12">The sequence shown here is derived from an EMBL/GenBank/DDBJ whole genome shotgun (WGS) entry which is preliminary data.</text>
</comment>
<dbReference type="InterPro" id="IPR001278">
    <property type="entry name" value="Arg-tRNA-ligase"/>
</dbReference>
<evidence type="ECO:0000259" key="11">
    <source>
        <dbReference type="SMART" id="SM00836"/>
    </source>
</evidence>
<dbReference type="SUPFAM" id="SSF55190">
    <property type="entry name" value="Arginyl-tRNA synthetase (ArgRS), N-terminal 'additional' domain"/>
    <property type="match status" value="1"/>
</dbReference>
<sequence>MRGSKRCNTHACDTRNGSTGAEDTTREGCSDLTESTNGGHYDYSRRRSARKRTEGDDALGLSINQVYPCARYSKKGVDFAAALPRFRLPGSVNNLAKKVIDNFQANDYVSTIQHDKAFLHFTLNTNNLTRDVLTQVHDLGKKFSTNETGKGKKLVISILGHLRSTTIGAFLANLYHACGWEVISFGLVAVGLDTIKYLVDIYVKIKKDAALDPQREFNVKKYEAEYDRLNVQFDEYTGESAVSQESIDKVLDRPDEMGLIEGSGGTKLINLKKWELDKVVVKSEVHGASVYLTRDISDFARFFKVLKLRRFPWAQDLTHIKYGLMQGMSARKGTVRNEKKKNVVIEDPETTSRETGITGIKIQDVATKRSRMGDMGSHLQYAHVRLASIGRKNSRLFPLSPPSQGSYLGVVPAALNAQELNGVVTILFRLAHAVSGADVIVVPGEMDVQRAGGKVLLFGKVREVIAAGMTLLSIRLLDRM</sequence>
<keyword evidence="13" id="KW-1185">Reference proteome</keyword>
<organism evidence="12 13">
    <name type="scientific">Macrolepiota fuliginosa MF-IS2</name>
    <dbReference type="NCBI Taxonomy" id="1400762"/>
    <lineage>
        <taxon>Eukaryota</taxon>
        <taxon>Fungi</taxon>
        <taxon>Dikarya</taxon>
        <taxon>Basidiomycota</taxon>
        <taxon>Agaricomycotina</taxon>
        <taxon>Agaricomycetes</taxon>
        <taxon>Agaricomycetidae</taxon>
        <taxon>Agaricales</taxon>
        <taxon>Agaricineae</taxon>
        <taxon>Agaricaceae</taxon>
        <taxon>Macrolepiota</taxon>
    </lineage>
</organism>
<dbReference type="GO" id="GO:0004814">
    <property type="term" value="F:arginine-tRNA ligase activity"/>
    <property type="evidence" value="ECO:0007669"/>
    <property type="project" value="UniProtKB-EC"/>
</dbReference>
<dbReference type="InterPro" id="IPR014729">
    <property type="entry name" value="Rossmann-like_a/b/a_fold"/>
</dbReference>
<evidence type="ECO:0000256" key="7">
    <source>
        <dbReference type="ARBA" id="ARBA00023146"/>
    </source>
</evidence>
<name>A0A9P5XAG6_9AGAR</name>
<dbReference type="GO" id="GO:0032543">
    <property type="term" value="P:mitochondrial translation"/>
    <property type="evidence" value="ECO:0007669"/>
    <property type="project" value="TreeGrafter"/>
</dbReference>
<dbReference type="SMART" id="SM00836">
    <property type="entry name" value="DALR_1"/>
    <property type="match status" value="1"/>
</dbReference>
<dbReference type="SUPFAM" id="SSF52374">
    <property type="entry name" value="Nucleotidylyl transferase"/>
    <property type="match status" value="1"/>
</dbReference>
<accession>A0A9P5XAG6</accession>
<dbReference type="InterPro" id="IPR009080">
    <property type="entry name" value="tRNAsynth_Ia_anticodon-bd"/>
</dbReference>
<comment type="similarity">
    <text evidence="1 9">Belongs to the class-I aminoacyl-tRNA synthetase family.</text>
</comment>
<evidence type="ECO:0000256" key="8">
    <source>
        <dbReference type="ARBA" id="ARBA00049339"/>
    </source>
</evidence>
<feature type="domain" description="DALR anticodon binding" evidence="11">
    <location>
        <begin position="379"/>
        <end position="480"/>
    </location>
</feature>
<evidence type="ECO:0000256" key="2">
    <source>
        <dbReference type="ARBA" id="ARBA00012837"/>
    </source>
</evidence>
<dbReference type="GO" id="GO:0016740">
    <property type="term" value="F:transferase activity"/>
    <property type="evidence" value="ECO:0007669"/>
    <property type="project" value="UniProtKB-KW"/>
</dbReference>
<dbReference type="AlphaFoldDB" id="A0A9P5XAG6"/>
<evidence type="ECO:0000256" key="4">
    <source>
        <dbReference type="ARBA" id="ARBA00022741"/>
    </source>
</evidence>
<gene>
    <name evidence="12" type="ORF">P691DRAFT_795006</name>
</gene>
<dbReference type="PANTHER" id="PTHR11956:SF11">
    <property type="entry name" value="ARGININE--TRNA LIGASE, MITOCHONDRIAL-RELATED"/>
    <property type="match status" value="1"/>
</dbReference>
<evidence type="ECO:0000256" key="5">
    <source>
        <dbReference type="ARBA" id="ARBA00022840"/>
    </source>
</evidence>
<keyword evidence="4 9" id="KW-0547">Nucleotide-binding</keyword>
<evidence type="ECO:0000256" key="10">
    <source>
        <dbReference type="SAM" id="MobiDB-lite"/>
    </source>
</evidence>
<evidence type="ECO:0000256" key="3">
    <source>
        <dbReference type="ARBA" id="ARBA00022598"/>
    </source>
</evidence>
<feature type="region of interest" description="Disordered" evidence="10">
    <location>
        <begin position="1"/>
        <end position="50"/>
    </location>
</feature>
<comment type="catalytic activity">
    <reaction evidence="8">
        <text>tRNA(Arg) + L-arginine + ATP = L-arginyl-tRNA(Arg) + AMP + diphosphate</text>
        <dbReference type="Rhea" id="RHEA:20301"/>
        <dbReference type="Rhea" id="RHEA-COMP:9658"/>
        <dbReference type="Rhea" id="RHEA-COMP:9673"/>
        <dbReference type="ChEBI" id="CHEBI:30616"/>
        <dbReference type="ChEBI" id="CHEBI:32682"/>
        <dbReference type="ChEBI" id="CHEBI:33019"/>
        <dbReference type="ChEBI" id="CHEBI:78442"/>
        <dbReference type="ChEBI" id="CHEBI:78513"/>
        <dbReference type="ChEBI" id="CHEBI:456215"/>
        <dbReference type="EC" id="6.1.1.19"/>
    </reaction>
</comment>
<evidence type="ECO:0000256" key="1">
    <source>
        <dbReference type="ARBA" id="ARBA00005594"/>
    </source>
</evidence>
<keyword evidence="7 9" id="KW-0030">Aminoacyl-tRNA synthetase</keyword>
<dbReference type="Gene3D" id="3.30.1360.70">
    <property type="entry name" value="Arginyl tRNA synthetase N-terminal domain"/>
    <property type="match status" value="1"/>
</dbReference>
<dbReference type="OrthoDB" id="68056at2759"/>
<dbReference type="SUPFAM" id="SSF47323">
    <property type="entry name" value="Anticodon-binding domain of a subclass of class I aminoacyl-tRNA synthetases"/>
    <property type="match status" value="1"/>
</dbReference>
<evidence type="ECO:0000256" key="9">
    <source>
        <dbReference type="RuleBase" id="RU363038"/>
    </source>
</evidence>
<evidence type="ECO:0000313" key="12">
    <source>
        <dbReference type="EMBL" id="KAF9446045.1"/>
    </source>
</evidence>
<proteinExistence type="inferred from homology"/>
<keyword evidence="12" id="KW-0808">Transferase</keyword>
<dbReference type="GO" id="GO:0006420">
    <property type="term" value="P:arginyl-tRNA aminoacylation"/>
    <property type="evidence" value="ECO:0007669"/>
    <property type="project" value="InterPro"/>
</dbReference>
<dbReference type="Gene3D" id="3.40.50.620">
    <property type="entry name" value="HUPs"/>
    <property type="match status" value="2"/>
</dbReference>
<dbReference type="InterPro" id="IPR035684">
    <property type="entry name" value="ArgRS_core"/>
</dbReference>
<evidence type="ECO:0000313" key="13">
    <source>
        <dbReference type="Proteomes" id="UP000807342"/>
    </source>
</evidence>
<keyword evidence="6 9" id="KW-0648">Protein biosynthesis</keyword>
<keyword evidence="3 9" id="KW-0436">Ligase</keyword>
<dbReference type="GO" id="GO:0005739">
    <property type="term" value="C:mitochondrion"/>
    <property type="evidence" value="ECO:0007669"/>
    <property type="project" value="TreeGrafter"/>
</dbReference>
<dbReference type="EC" id="6.1.1.19" evidence="2"/>
<dbReference type="Pfam" id="PF00750">
    <property type="entry name" value="tRNA-synt_1d"/>
    <property type="match status" value="1"/>
</dbReference>
<dbReference type="Proteomes" id="UP000807342">
    <property type="component" value="Unassembled WGS sequence"/>
</dbReference>
<dbReference type="InterPro" id="IPR008909">
    <property type="entry name" value="DALR_anticod-bd"/>
</dbReference>
<keyword evidence="5 9" id="KW-0067">ATP-binding</keyword>
<evidence type="ECO:0000256" key="6">
    <source>
        <dbReference type="ARBA" id="ARBA00022917"/>
    </source>
</evidence>
<dbReference type="InterPro" id="IPR036695">
    <property type="entry name" value="Arg-tRNA-synth_N_sf"/>
</dbReference>